<dbReference type="EMBL" id="BPLQ01013035">
    <property type="protein sequence ID" value="GIY69365.1"/>
    <property type="molecule type" value="Genomic_DNA"/>
</dbReference>
<evidence type="ECO:0000313" key="3">
    <source>
        <dbReference type="Proteomes" id="UP001054837"/>
    </source>
</evidence>
<dbReference type="Proteomes" id="UP001054837">
    <property type="component" value="Unassembled WGS sequence"/>
</dbReference>
<name>A0AAV4VHD2_9ARAC</name>
<feature type="region of interest" description="Disordered" evidence="1">
    <location>
        <begin position="1"/>
        <end position="20"/>
    </location>
</feature>
<dbReference type="AlphaFoldDB" id="A0AAV4VHD2"/>
<evidence type="ECO:0000313" key="2">
    <source>
        <dbReference type="EMBL" id="GIY69365.1"/>
    </source>
</evidence>
<reference evidence="2 3" key="1">
    <citation type="submission" date="2021-06" db="EMBL/GenBank/DDBJ databases">
        <title>Caerostris darwini draft genome.</title>
        <authorList>
            <person name="Kono N."/>
            <person name="Arakawa K."/>
        </authorList>
    </citation>
    <scope>NUCLEOTIDE SEQUENCE [LARGE SCALE GENOMIC DNA]</scope>
</reference>
<evidence type="ECO:0000256" key="1">
    <source>
        <dbReference type="SAM" id="MobiDB-lite"/>
    </source>
</evidence>
<gene>
    <name evidence="2" type="ORF">CDAR_470491</name>
</gene>
<keyword evidence="3" id="KW-1185">Reference proteome</keyword>
<proteinExistence type="predicted"/>
<protein>
    <submittedName>
        <fullName evidence="2">Uncharacterized protein</fullName>
    </submittedName>
</protein>
<feature type="compositionally biased region" description="Basic residues" evidence="1">
    <location>
        <begin position="1"/>
        <end position="10"/>
    </location>
</feature>
<accession>A0AAV4VHD2</accession>
<organism evidence="2 3">
    <name type="scientific">Caerostris darwini</name>
    <dbReference type="NCBI Taxonomy" id="1538125"/>
    <lineage>
        <taxon>Eukaryota</taxon>
        <taxon>Metazoa</taxon>
        <taxon>Ecdysozoa</taxon>
        <taxon>Arthropoda</taxon>
        <taxon>Chelicerata</taxon>
        <taxon>Arachnida</taxon>
        <taxon>Araneae</taxon>
        <taxon>Araneomorphae</taxon>
        <taxon>Entelegynae</taxon>
        <taxon>Araneoidea</taxon>
        <taxon>Araneidae</taxon>
        <taxon>Caerostris</taxon>
    </lineage>
</organism>
<sequence length="116" mass="13922">MEWPWQRKRPPALSSTERVRRWREKQKELKQNGLVLNKEQRQWRKGRPPPLTASERVKRWREKKKLKKLLCTDTLPEGDEIVLPRIQFSSSLSDATEGNEKQYGENDFFTQLFNVL</sequence>
<comment type="caution">
    <text evidence="2">The sequence shown here is derived from an EMBL/GenBank/DDBJ whole genome shotgun (WGS) entry which is preliminary data.</text>
</comment>